<sequence>MKKIAFICTHNSCRSQISEALAKLYNKGEFKIFSAGTHLKNEINPDAIRLMKEIYNIDMSKSQKPKLIEDIGKVDYVVSMGCGVVCPSMDYNYEYIEWSIDDPSGKDDSYFKKIISELDSKIRNFLDSI</sequence>
<dbReference type="Gene3D" id="3.40.50.2300">
    <property type="match status" value="1"/>
</dbReference>
<accession>A0A6N7VSL6</accession>
<dbReference type="SMART" id="SM00226">
    <property type="entry name" value="LMWPc"/>
    <property type="match status" value="1"/>
</dbReference>
<dbReference type="PANTHER" id="PTHR43428">
    <property type="entry name" value="ARSENATE REDUCTASE"/>
    <property type="match status" value="1"/>
</dbReference>
<evidence type="ECO:0000313" key="4">
    <source>
        <dbReference type="Proteomes" id="UP000441925"/>
    </source>
</evidence>
<evidence type="ECO:0000259" key="2">
    <source>
        <dbReference type="SMART" id="SM00226"/>
    </source>
</evidence>
<dbReference type="InterPro" id="IPR023485">
    <property type="entry name" value="Ptyr_pPase"/>
</dbReference>
<dbReference type="EMBL" id="VULQ01000005">
    <property type="protein sequence ID" value="MSS77842.1"/>
    <property type="molecule type" value="Genomic_DNA"/>
</dbReference>
<reference evidence="3 4" key="1">
    <citation type="submission" date="2019-08" db="EMBL/GenBank/DDBJ databases">
        <title>In-depth cultivation of the pig gut microbiome towards novel bacterial diversity and tailored functional studies.</title>
        <authorList>
            <person name="Wylensek D."/>
            <person name="Hitch T.C.A."/>
            <person name="Clavel T."/>
        </authorList>
    </citation>
    <scope>NUCLEOTIDE SEQUENCE [LARGE SCALE GENOMIC DNA]</scope>
    <source>
        <strain evidence="3 4">WCA-380-WT-2B</strain>
    </source>
</reference>
<name>A0A6N7VSL6_9FIRM</name>
<dbReference type="AlphaFoldDB" id="A0A6N7VSL6"/>
<organism evidence="3 4">
    <name type="scientific">Anaerococcus porci</name>
    <dbReference type="NCBI Taxonomy" id="2652269"/>
    <lineage>
        <taxon>Bacteria</taxon>
        <taxon>Bacillati</taxon>
        <taxon>Bacillota</taxon>
        <taxon>Tissierellia</taxon>
        <taxon>Tissierellales</taxon>
        <taxon>Peptoniphilaceae</taxon>
        <taxon>Anaerococcus</taxon>
    </lineage>
</organism>
<comment type="caution">
    <text evidence="3">The sequence shown here is derived from an EMBL/GenBank/DDBJ whole genome shotgun (WGS) entry which is preliminary data.</text>
</comment>
<feature type="domain" description="Phosphotyrosine protein phosphatase I" evidence="2">
    <location>
        <begin position="2"/>
        <end position="128"/>
    </location>
</feature>
<keyword evidence="4" id="KW-1185">Reference proteome</keyword>
<protein>
    <submittedName>
        <fullName evidence="3">Arsenate reductase ArsC</fullName>
    </submittedName>
</protein>
<dbReference type="SUPFAM" id="SSF52788">
    <property type="entry name" value="Phosphotyrosine protein phosphatases I"/>
    <property type="match status" value="1"/>
</dbReference>
<dbReference type="PANTHER" id="PTHR43428:SF1">
    <property type="entry name" value="ARSENATE REDUCTASE"/>
    <property type="match status" value="1"/>
</dbReference>
<dbReference type="Proteomes" id="UP000441925">
    <property type="component" value="Unassembled WGS sequence"/>
</dbReference>
<dbReference type="InterPro" id="IPR036196">
    <property type="entry name" value="Ptyr_pPase_sf"/>
</dbReference>
<gene>
    <name evidence="3" type="ORF">FYJ26_05340</name>
</gene>
<dbReference type="RefSeq" id="WP_154540389.1">
    <property type="nucleotide sequence ID" value="NZ_VULQ01000005.1"/>
</dbReference>
<evidence type="ECO:0000313" key="3">
    <source>
        <dbReference type="EMBL" id="MSS77842.1"/>
    </source>
</evidence>
<proteinExistence type="predicted"/>
<dbReference type="CDD" id="cd16345">
    <property type="entry name" value="LMWP_ArsC"/>
    <property type="match status" value="1"/>
</dbReference>
<dbReference type="GO" id="GO:0046685">
    <property type="term" value="P:response to arsenic-containing substance"/>
    <property type="evidence" value="ECO:0007669"/>
    <property type="project" value="UniProtKB-KW"/>
</dbReference>
<keyword evidence="1" id="KW-0059">Arsenical resistance</keyword>
<dbReference type="Pfam" id="PF01451">
    <property type="entry name" value="LMWPc"/>
    <property type="match status" value="1"/>
</dbReference>
<evidence type="ECO:0000256" key="1">
    <source>
        <dbReference type="ARBA" id="ARBA00022849"/>
    </source>
</evidence>